<keyword evidence="3" id="KW-0813">Transport</keyword>
<evidence type="ECO:0000313" key="8">
    <source>
        <dbReference type="Proteomes" id="UP000625210"/>
    </source>
</evidence>
<keyword evidence="5" id="KW-0653">Protein transport</keyword>
<dbReference type="InterPro" id="IPR039424">
    <property type="entry name" value="SBP_5"/>
</dbReference>
<organism evidence="7 8">
    <name type="scientific">Marinithermofilum abyssi</name>
    <dbReference type="NCBI Taxonomy" id="1571185"/>
    <lineage>
        <taxon>Bacteria</taxon>
        <taxon>Bacillati</taxon>
        <taxon>Bacillota</taxon>
        <taxon>Bacilli</taxon>
        <taxon>Bacillales</taxon>
        <taxon>Thermoactinomycetaceae</taxon>
        <taxon>Marinithermofilum</taxon>
    </lineage>
</organism>
<dbReference type="GO" id="GO:0030313">
    <property type="term" value="C:cell envelope"/>
    <property type="evidence" value="ECO:0007669"/>
    <property type="project" value="UniProtKB-SubCell"/>
</dbReference>
<dbReference type="Gene3D" id="3.10.105.10">
    <property type="entry name" value="Dipeptide-binding Protein, Domain 3"/>
    <property type="match status" value="1"/>
</dbReference>
<dbReference type="Gene3D" id="3.40.190.10">
    <property type="entry name" value="Periplasmic binding protein-like II"/>
    <property type="match status" value="1"/>
</dbReference>
<gene>
    <name evidence="7" type="ORF">GCM10011571_03500</name>
</gene>
<dbReference type="FunFam" id="3.90.76.10:FF:000001">
    <property type="entry name" value="Oligopeptide ABC transporter substrate-binding protein"/>
    <property type="match status" value="1"/>
</dbReference>
<comment type="caution">
    <text evidence="7">The sequence shown here is derived from an EMBL/GenBank/DDBJ whole genome shotgun (WGS) entry which is preliminary data.</text>
</comment>
<feature type="domain" description="Solute-binding protein family 5" evidence="6">
    <location>
        <begin position="82"/>
        <end position="459"/>
    </location>
</feature>
<dbReference type="SUPFAM" id="SSF53850">
    <property type="entry name" value="Periplasmic binding protein-like II"/>
    <property type="match status" value="1"/>
</dbReference>
<keyword evidence="8" id="KW-1185">Reference proteome</keyword>
<dbReference type="GO" id="GO:0015833">
    <property type="term" value="P:peptide transport"/>
    <property type="evidence" value="ECO:0007669"/>
    <property type="project" value="UniProtKB-KW"/>
</dbReference>
<reference evidence="7" key="1">
    <citation type="journal article" date="2014" name="Int. J. Syst. Evol. Microbiol.">
        <title>Complete genome sequence of Corynebacterium casei LMG S-19264T (=DSM 44701T), isolated from a smear-ripened cheese.</title>
        <authorList>
            <consortium name="US DOE Joint Genome Institute (JGI-PGF)"/>
            <person name="Walter F."/>
            <person name="Albersmeier A."/>
            <person name="Kalinowski J."/>
            <person name="Ruckert C."/>
        </authorList>
    </citation>
    <scope>NUCLEOTIDE SEQUENCE</scope>
    <source>
        <strain evidence="7">CGMCC 1.15179</strain>
    </source>
</reference>
<dbReference type="InterPro" id="IPR030678">
    <property type="entry name" value="Peptide/Ni-bd"/>
</dbReference>
<comment type="subcellular location">
    <subcellularLocation>
        <location evidence="1">Cell envelope</location>
    </subcellularLocation>
</comment>
<dbReference type="CDD" id="cd08504">
    <property type="entry name" value="PBP2_OppA"/>
    <property type="match status" value="1"/>
</dbReference>
<evidence type="ECO:0000256" key="3">
    <source>
        <dbReference type="ARBA" id="ARBA00022448"/>
    </source>
</evidence>
<proteinExistence type="inferred from homology"/>
<dbReference type="Pfam" id="PF00496">
    <property type="entry name" value="SBP_bac_5"/>
    <property type="match status" value="1"/>
</dbReference>
<name>A0A8J2VFY4_9BACL</name>
<dbReference type="PIRSF" id="PIRSF002741">
    <property type="entry name" value="MppA"/>
    <property type="match status" value="1"/>
</dbReference>
<keyword evidence="4" id="KW-0732">Signal</keyword>
<protein>
    <submittedName>
        <fullName evidence="7">Peptide ABC transporter substrate-binding protein</fullName>
    </submittedName>
</protein>
<dbReference type="GO" id="GO:0043190">
    <property type="term" value="C:ATP-binding cassette (ABC) transporter complex"/>
    <property type="evidence" value="ECO:0007669"/>
    <property type="project" value="InterPro"/>
</dbReference>
<dbReference type="AlphaFoldDB" id="A0A8J2VFY4"/>
<dbReference type="GO" id="GO:1904680">
    <property type="term" value="F:peptide transmembrane transporter activity"/>
    <property type="evidence" value="ECO:0007669"/>
    <property type="project" value="TreeGrafter"/>
</dbReference>
<evidence type="ECO:0000256" key="4">
    <source>
        <dbReference type="ARBA" id="ARBA00022729"/>
    </source>
</evidence>
<dbReference type="RefSeq" id="WP_188646192.1">
    <property type="nucleotide sequence ID" value="NZ_BMHQ01000001.1"/>
</dbReference>
<sequence>MRGKSIKSGWSLLWLLGLGLLTACGGTYSPVSGAQGQEEQTLRLSIDGDPAVLDSAGTVNDQAMTVLNQVQEGLMRLNQDNKPEPALAEANPKVSADKRTYLFQLREAKWSDGKPVTAQDFVYAWRRALQTDSRQVHGLDLVNNAKAVREGEASPSELGVQALGKRTLKVVLDKPSSQFLTAVAMPPFLPQRADIVKKYGNRYATSPDTMVTCGPFQVERWKSERELVLKKSDTYWDRSRVRLGRVEMSINTEVSEQVRRYHANRLDIARLDYHFAEAYKEARQFISFTRDRVDQIQFNLDNDFLGDKNIRQAMAQSVDREELVNHVRKDGSLPAGGVVPPKVWTRDQPSFKEKSGAPRMMDPGQAGKSLKEGMKELGLKKVPAMELLVTEDRKEAALFLQEQWRMILGFPVNIRPVAPQQFLERMEKGDFDMALTEPIVQLNDPYAYLEDYRFDGDAGNSGWNREEFNEKLQRAAEDKGSKRIQELREAEKLLVEKEAAVIPLFCPTDGYLQKARVKNFDRHPFGPEYTLKETYLTGSEK</sequence>
<dbReference type="Gene3D" id="3.90.76.10">
    <property type="entry name" value="Dipeptide-binding Protein, Domain 1"/>
    <property type="match status" value="1"/>
</dbReference>
<evidence type="ECO:0000259" key="6">
    <source>
        <dbReference type="Pfam" id="PF00496"/>
    </source>
</evidence>
<dbReference type="EMBL" id="BMHQ01000001">
    <property type="protein sequence ID" value="GGE05680.1"/>
    <property type="molecule type" value="Genomic_DNA"/>
</dbReference>
<reference evidence="7" key="2">
    <citation type="submission" date="2020-09" db="EMBL/GenBank/DDBJ databases">
        <authorList>
            <person name="Sun Q."/>
            <person name="Zhou Y."/>
        </authorList>
    </citation>
    <scope>NUCLEOTIDE SEQUENCE</scope>
    <source>
        <strain evidence="7">CGMCC 1.15179</strain>
    </source>
</reference>
<evidence type="ECO:0000313" key="7">
    <source>
        <dbReference type="EMBL" id="GGE05680.1"/>
    </source>
</evidence>
<dbReference type="PROSITE" id="PS51257">
    <property type="entry name" value="PROKAR_LIPOPROTEIN"/>
    <property type="match status" value="1"/>
</dbReference>
<evidence type="ECO:0000256" key="2">
    <source>
        <dbReference type="ARBA" id="ARBA00005695"/>
    </source>
</evidence>
<dbReference type="GO" id="GO:0042597">
    <property type="term" value="C:periplasmic space"/>
    <property type="evidence" value="ECO:0007669"/>
    <property type="project" value="UniProtKB-ARBA"/>
</dbReference>
<evidence type="ECO:0000256" key="1">
    <source>
        <dbReference type="ARBA" id="ARBA00004196"/>
    </source>
</evidence>
<dbReference type="Proteomes" id="UP000625210">
    <property type="component" value="Unassembled WGS sequence"/>
</dbReference>
<accession>A0A8J2VFY4</accession>
<evidence type="ECO:0000256" key="5">
    <source>
        <dbReference type="ARBA" id="ARBA00022856"/>
    </source>
</evidence>
<dbReference type="PANTHER" id="PTHR30290:SF10">
    <property type="entry name" value="PERIPLASMIC OLIGOPEPTIDE-BINDING PROTEIN-RELATED"/>
    <property type="match status" value="1"/>
</dbReference>
<dbReference type="InterPro" id="IPR000914">
    <property type="entry name" value="SBP_5_dom"/>
</dbReference>
<dbReference type="PANTHER" id="PTHR30290">
    <property type="entry name" value="PERIPLASMIC BINDING COMPONENT OF ABC TRANSPORTER"/>
    <property type="match status" value="1"/>
</dbReference>
<comment type="similarity">
    <text evidence="2">Belongs to the bacterial solute-binding protein 5 family.</text>
</comment>
<keyword evidence="5" id="KW-0571">Peptide transport</keyword>